<evidence type="ECO:0000313" key="2">
    <source>
        <dbReference type="Proteomes" id="UP000805193"/>
    </source>
</evidence>
<evidence type="ECO:0000313" key="1">
    <source>
        <dbReference type="EMBL" id="KAG0422038.1"/>
    </source>
</evidence>
<dbReference type="EMBL" id="JABSTQ010010281">
    <property type="protein sequence ID" value="KAG0422038.1"/>
    <property type="molecule type" value="Genomic_DNA"/>
</dbReference>
<sequence length="826" mass="90247">MAVEDSVARRVFCGLQHAGQSGTAKQDEDLIARLHHYNAASRLDALTGLKELGISHPETFALHLKALLEILGTTCSDKEGGVRRAALKVLRLVLGSVSADRLSPFGPLLLSHLGCATNHLCPDVRHDALDLLGVLLDCVPALVVRAPYGTLRNFLNMISASAETQSSVPPAKRRRILSSQLGRRTTNRIAWARVLSRLERFLQAALLVNFPSSPLAHSKPPFRLHAGLLSEKSDGTGRAGGREFAEELVPLLLDMWVEADPSSGDAVERDSLVLMDSILSVLLLVAEWLRRENKANVQWFEDSFGKQLLSHFGPRFPYSQDCFPALSSNRKKGKKEPALNRQVSVTAINLGVCEVLAGLAGVQTPDQTPREVSFLRELVGSGQVRSSDVRKVVKITNLLLPRLSARDCRQLAEAMFSLYEDSDILQPKDFQLVLAFFHRLLLKWHSIQEAVRPVLVEFLRSLPRQAVGPAHHCDPGMLSFVGKVAQLCLPEFLEGLQACSLQVIQLLDQLPGEDQQRTVVELVYRVPNLEFAHFEALFAAISSPLPHAIVCYLLDLLLARLPEEKSNGTFMAAYASFLLSLLTGMSKKRGAFVKNIWADDSSLLVLKELLPELCHIPVVPVDCDELADHTQVAERVVTALEAFPGDWDLSQILHPFMERFLETYPQLSCGAALSLLHLAGRRKMLTPPSVVLCVALASSLLCVAASLLSTPATATAADLIVNVVAAYLVRCQNALGDVLTQLVQLLQIPLSTPCLEVACGSVCLLSRYGLLAGSHRAMILAVLNAAKMENVELCHLPWYNATVAELCKADGSQHTAAGAIVYGRHV</sequence>
<protein>
    <submittedName>
        <fullName evidence="1">Uncharacterized protein</fullName>
    </submittedName>
</protein>
<comment type="caution">
    <text evidence="1">The sequence shown here is derived from an EMBL/GenBank/DDBJ whole genome shotgun (WGS) entry which is preliminary data.</text>
</comment>
<reference evidence="1 2" key="1">
    <citation type="journal article" date="2020" name="Cell">
        <title>Large-Scale Comparative Analyses of Tick Genomes Elucidate Their Genetic Diversity and Vector Capacities.</title>
        <authorList>
            <consortium name="Tick Genome and Microbiome Consortium (TIGMIC)"/>
            <person name="Jia N."/>
            <person name="Wang J."/>
            <person name="Shi W."/>
            <person name="Du L."/>
            <person name="Sun Y."/>
            <person name="Zhan W."/>
            <person name="Jiang J.F."/>
            <person name="Wang Q."/>
            <person name="Zhang B."/>
            <person name="Ji P."/>
            <person name="Bell-Sakyi L."/>
            <person name="Cui X.M."/>
            <person name="Yuan T.T."/>
            <person name="Jiang B.G."/>
            <person name="Yang W.F."/>
            <person name="Lam T.T."/>
            <person name="Chang Q.C."/>
            <person name="Ding S.J."/>
            <person name="Wang X.J."/>
            <person name="Zhu J.G."/>
            <person name="Ruan X.D."/>
            <person name="Zhao L."/>
            <person name="Wei J.T."/>
            <person name="Ye R.Z."/>
            <person name="Que T.C."/>
            <person name="Du C.H."/>
            <person name="Zhou Y.H."/>
            <person name="Cheng J.X."/>
            <person name="Dai P.F."/>
            <person name="Guo W.B."/>
            <person name="Han X.H."/>
            <person name="Huang E.J."/>
            <person name="Li L.F."/>
            <person name="Wei W."/>
            <person name="Gao Y.C."/>
            <person name="Liu J.Z."/>
            <person name="Shao H.Z."/>
            <person name="Wang X."/>
            <person name="Wang C.C."/>
            <person name="Yang T.C."/>
            <person name="Huo Q.B."/>
            <person name="Li W."/>
            <person name="Chen H.Y."/>
            <person name="Chen S.E."/>
            <person name="Zhou L.G."/>
            <person name="Ni X.B."/>
            <person name="Tian J.H."/>
            <person name="Sheng Y."/>
            <person name="Liu T."/>
            <person name="Pan Y.S."/>
            <person name="Xia L.Y."/>
            <person name="Li J."/>
            <person name="Zhao F."/>
            <person name="Cao W.C."/>
        </authorList>
    </citation>
    <scope>NUCLEOTIDE SEQUENCE [LARGE SCALE GENOMIC DNA]</scope>
    <source>
        <strain evidence="1">Iper-2018</strain>
    </source>
</reference>
<organism evidence="1 2">
    <name type="scientific">Ixodes persulcatus</name>
    <name type="common">Taiga tick</name>
    <dbReference type="NCBI Taxonomy" id="34615"/>
    <lineage>
        <taxon>Eukaryota</taxon>
        <taxon>Metazoa</taxon>
        <taxon>Ecdysozoa</taxon>
        <taxon>Arthropoda</taxon>
        <taxon>Chelicerata</taxon>
        <taxon>Arachnida</taxon>
        <taxon>Acari</taxon>
        <taxon>Parasitiformes</taxon>
        <taxon>Ixodida</taxon>
        <taxon>Ixodoidea</taxon>
        <taxon>Ixodidae</taxon>
        <taxon>Ixodinae</taxon>
        <taxon>Ixodes</taxon>
    </lineage>
</organism>
<keyword evidence="2" id="KW-1185">Reference proteome</keyword>
<name>A0AC60PN25_IXOPE</name>
<gene>
    <name evidence="1" type="ORF">HPB47_002110</name>
</gene>
<dbReference type="Proteomes" id="UP000805193">
    <property type="component" value="Unassembled WGS sequence"/>
</dbReference>
<accession>A0AC60PN25</accession>
<proteinExistence type="predicted"/>